<feature type="region of interest" description="Disordered" evidence="1">
    <location>
        <begin position="451"/>
        <end position="477"/>
    </location>
</feature>
<organism evidence="4 5">
    <name type="scientific">Sinanodonta woodiana</name>
    <name type="common">Chinese pond mussel</name>
    <name type="synonym">Anodonta woodiana</name>
    <dbReference type="NCBI Taxonomy" id="1069815"/>
    <lineage>
        <taxon>Eukaryota</taxon>
        <taxon>Metazoa</taxon>
        <taxon>Spiralia</taxon>
        <taxon>Lophotrochozoa</taxon>
        <taxon>Mollusca</taxon>
        <taxon>Bivalvia</taxon>
        <taxon>Autobranchia</taxon>
        <taxon>Heteroconchia</taxon>
        <taxon>Palaeoheterodonta</taxon>
        <taxon>Unionida</taxon>
        <taxon>Unionoidea</taxon>
        <taxon>Unionidae</taxon>
        <taxon>Unioninae</taxon>
        <taxon>Sinanodonta</taxon>
    </lineage>
</organism>
<accession>A0ABD3XKM2</accession>
<sequence>EDIFYKAGCNISLTWRFPITKKQLLEFNIGISLERPVASVTAIPNCDVRDNTSMLCRVNNSNNWLIVVLNLFNVTEAQSGIYKFWKKARSTPEQYLNTSKTLVVIGKPNIVEIRKPIFGFPFEMTCKGTYEQEHYLYRWGKNGVEDTTVYNGNSYNISSLRMNDNFSNVTYQTCLNGNASNLSSVTCENDGCSIDSDSYTIHVLYGPNNVSLSREERHFYLKEYDIFVIDCFANCFPNCIFWWKGRETIENQKLNIIFESRKAGKYACHVTNQQTNVTLISETITLHYAMEAFPGMGLVGAVMLLLVIGVLLVRQWRKIPSGTVVSQVCVQTQTEVSQTELERHNRHIHVPSNTRAMRVDTFPVDNFEPHLLEDHYNTIDDVTLSDDNLGMDLIHKHSHETRRNTEHIHYDYAYSIGICQVETAFTHVDEDTLLTADSNCASPVEIFQDEGNEDHSYLTVTDDSSHSKEMSQDDKADVNNKDKTIISSLNGCYTLSVNY</sequence>
<dbReference type="Proteomes" id="UP001634394">
    <property type="component" value="Unassembled WGS sequence"/>
</dbReference>
<evidence type="ECO:0000256" key="2">
    <source>
        <dbReference type="SAM" id="Phobius"/>
    </source>
</evidence>
<feature type="non-terminal residue" evidence="4">
    <location>
        <position position="1"/>
    </location>
</feature>
<dbReference type="InterPro" id="IPR007110">
    <property type="entry name" value="Ig-like_dom"/>
</dbReference>
<feature type="transmembrane region" description="Helical" evidence="2">
    <location>
        <begin position="292"/>
        <end position="313"/>
    </location>
</feature>
<evidence type="ECO:0000313" key="4">
    <source>
        <dbReference type="EMBL" id="KAL3886171.1"/>
    </source>
</evidence>
<evidence type="ECO:0000256" key="1">
    <source>
        <dbReference type="SAM" id="MobiDB-lite"/>
    </source>
</evidence>
<keyword evidence="2" id="KW-1133">Transmembrane helix</keyword>
<evidence type="ECO:0000259" key="3">
    <source>
        <dbReference type="PROSITE" id="PS50835"/>
    </source>
</evidence>
<feature type="domain" description="Ig-like" evidence="3">
    <location>
        <begin position="207"/>
        <end position="285"/>
    </location>
</feature>
<keyword evidence="5" id="KW-1185">Reference proteome</keyword>
<dbReference type="EMBL" id="JBJQND010000002">
    <property type="protein sequence ID" value="KAL3886171.1"/>
    <property type="molecule type" value="Genomic_DNA"/>
</dbReference>
<comment type="caution">
    <text evidence="4">The sequence shown here is derived from an EMBL/GenBank/DDBJ whole genome shotgun (WGS) entry which is preliminary data.</text>
</comment>
<protein>
    <recommendedName>
        <fullName evidence="3">Ig-like domain-containing protein</fullName>
    </recommendedName>
</protein>
<reference evidence="4 5" key="1">
    <citation type="submission" date="2024-11" db="EMBL/GenBank/DDBJ databases">
        <title>Chromosome-level genome assembly of the freshwater bivalve Anodonta woodiana.</title>
        <authorList>
            <person name="Chen X."/>
        </authorList>
    </citation>
    <scope>NUCLEOTIDE SEQUENCE [LARGE SCALE GENOMIC DNA]</scope>
    <source>
        <strain evidence="4">MN2024</strain>
        <tissue evidence="4">Gills</tissue>
    </source>
</reference>
<dbReference type="AlphaFoldDB" id="A0ABD3XKM2"/>
<dbReference type="PROSITE" id="PS50835">
    <property type="entry name" value="IG_LIKE"/>
    <property type="match status" value="1"/>
</dbReference>
<feature type="compositionally biased region" description="Basic and acidic residues" evidence="1">
    <location>
        <begin position="463"/>
        <end position="477"/>
    </location>
</feature>
<keyword evidence="2" id="KW-0812">Transmembrane</keyword>
<evidence type="ECO:0000313" key="5">
    <source>
        <dbReference type="Proteomes" id="UP001634394"/>
    </source>
</evidence>
<proteinExistence type="predicted"/>
<gene>
    <name evidence="4" type="ORF">ACJMK2_026180</name>
</gene>
<keyword evidence="2" id="KW-0472">Membrane</keyword>
<name>A0ABD3XKM2_SINWO</name>